<feature type="region of interest" description="Disordered" evidence="1">
    <location>
        <begin position="75"/>
        <end position="142"/>
    </location>
</feature>
<dbReference type="GeneID" id="123732855"/>
<reference evidence="4" key="1">
    <citation type="submission" date="2025-08" db="UniProtKB">
        <authorList>
            <consortium name="RefSeq"/>
        </authorList>
    </citation>
    <scope>IDENTIFICATION</scope>
</reference>
<feature type="region of interest" description="Disordered" evidence="1">
    <location>
        <begin position="1"/>
        <end position="29"/>
    </location>
</feature>
<accession>A0ABM3EAP1</accession>
<keyword evidence="3" id="KW-1185">Reference proteome</keyword>
<evidence type="ECO:0000313" key="4">
    <source>
        <dbReference type="RefSeq" id="XP_045568140.1"/>
    </source>
</evidence>
<dbReference type="Proteomes" id="UP001652741">
    <property type="component" value="Unplaced"/>
</dbReference>
<dbReference type="RefSeq" id="XP_045568140.1">
    <property type="nucleotide sequence ID" value="XM_045712184.1"/>
</dbReference>
<name>A0ABM3EAP1_SALSA</name>
<evidence type="ECO:0000256" key="1">
    <source>
        <dbReference type="SAM" id="MobiDB-lite"/>
    </source>
</evidence>
<sequence length="627" mass="68137">MREGIRPAALPVGHSPEPTAALPVGHFPEPTGKIPIGKVRFEMGPPLPPLLMPLTVTPPRPVKPANPRQVIGKLSFPSPMERPVSPLGSQTAPDGQMLSSPSRTAPSSPLQFGSATPKHALPVPGRLPAFSPSSSSTSPAQENSMRILDSMYPELSARAWTLGILRGNICMSAAETGTTPSSSVSQVSGFKTINSSSTAFTKTEQRGKRSGVNMLLPKSAKRLRLDNCSPALLGATAGPAGATAGPAAKGISSTTSATYREGETGWETSSDASISQALEKIEAQCFDLLPVIKSHLFVGNLSRKPVLRDEEKEVLSEFSNNQPLADDLMSVMLTKLKTERTELPGSHLQALVRVYTALCRQRRDWDRAHILAYSILREDFPESAKLVLFMVTTWPNVFSCRTVVCQAIHTVTKVKAQGEVLHCLTAYLGWEKSPPSDVDQLVSSTLTSVRDAAEMTFQKHPRHGEDLNPVAWQRVFTLELLCSHTHWKWTHDNLLSKELWPVMNSWVTQPRSRQTPIQDVTVAAILRLIGRLGQLGIKEGCGWSVKNISRVINTFARHGRSEGVPWEVQLAAVYTVYDLSPSNPKEALAALASWRGETTQPVPPAVTSCITQIASLCPTRQPLVPNP</sequence>
<dbReference type="Pfam" id="PF25817">
    <property type="entry name" value="ICE1_C"/>
    <property type="match status" value="1"/>
</dbReference>
<feature type="compositionally biased region" description="Polar residues" evidence="1">
    <location>
        <begin position="87"/>
        <end position="114"/>
    </location>
</feature>
<evidence type="ECO:0000259" key="2">
    <source>
        <dbReference type="Pfam" id="PF25817"/>
    </source>
</evidence>
<gene>
    <name evidence="4" type="primary">LOC123732855</name>
</gene>
<protein>
    <submittedName>
        <fullName evidence="4">Little elongation complex subunit 1</fullName>
    </submittedName>
</protein>
<proteinExistence type="predicted"/>
<organism evidence="3 4">
    <name type="scientific">Salmo salar</name>
    <name type="common">Atlantic salmon</name>
    <dbReference type="NCBI Taxonomy" id="8030"/>
    <lineage>
        <taxon>Eukaryota</taxon>
        <taxon>Metazoa</taxon>
        <taxon>Chordata</taxon>
        <taxon>Craniata</taxon>
        <taxon>Vertebrata</taxon>
        <taxon>Euteleostomi</taxon>
        <taxon>Actinopterygii</taxon>
        <taxon>Neopterygii</taxon>
        <taxon>Teleostei</taxon>
        <taxon>Protacanthopterygii</taxon>
        <taxon>Salmoniformes</taxon>
        <taxon>Salmonidae</taxon>
        <taxon>Salmoninae</taxon>
        <taxon>Salmo</taxon>
    </lineage>
</organism>
<dbReference type="PANTHER" id="PTHR11852:SF4">
    <property type="entry name" value="LITTLE ELONGATION COMPLEX SUBUNIT 1"/>
    <property type="match status" value="1"/>
</dbReference>
<dbReference type="PANTHER" id="PTHR11852">
    <property type="entry name" value="PLATELET-ACTIVATING FACTOR ACETYLHYDROLASE"/>
    <property type="match status" value="1"/>
</dbReference>
<evidence type="ECO:0000313" key="3">
    <source>
        <dbReference type="Proteomes" id="UP001652741"/>
    </source>
</evidence>
<dbReference type="InterPro" id="IPR057881">
    <property type="entry name" value="ICE1_C"/>
</dbReference>
<feature type="domain" description="Little elongation complex subunit 1 C-terminal" evidence="2">
    <location>
        <begin position="423"/>
        <end position="613"/>
    </location>
</feature>